<dbReference type="InterPro" id="IPR002372">
    <property type="entry name" value="PQQ_rpt_dom"/>
</dbReference>
<dbReference type="SMART" id="SM00564">
    <property type="entry name" value="PQQ"/>
    <property type="match status" value="8"/>
</dbReference>
<dbReference type="Gene3D" id="2.40.128.630">
    <property type="match status" value="1"/>
</dbReference>
<dbReference type="EMBL" id="JACIBY010000001">
    <property type="protein sequence ID" value="MBB3836320.1"/>
    <property type="molecule type" value="Genomic_DNA"/>
</dbReference>
<dbReference type="InterPro" id="IPR011047">
    <property type="entry name" value="Quinoprotein_ADH-like_sf"/>
</dbReference>
<dbReference type="Pfam" id="PF13360">
    <property type="entry name" value="PQQ_2"/>
    <property type="match status" value="1"/>
</dbReference>
<dbReference type="Gene3D" id="2.60.40.2340">
    <property type="match status" value="1"/>
</dbReference>
<name>A0A7W5ZGU3_9BACT</name>
<dbReference type="SUPFAM" id="SSF50998">
    <property type="entry name" value="Quinoprotein alcohol dehydrogenase-like"/>
    <property type="match status" value="2"/>
</dbReference>
<dbReference type="Gene3D" id="2.130.10.10">
    <property type="entry name" value="YVTN repeat-like/Quinoprotein amine dehydrogenase"/>
    <property type="match status" value="1"/>
</dbReference>
<comment type="caution">
    <text evidence="3">The sequence shown here is derived from an EMBL/GenBank/DDBJ whole genome shotgun (WGS) entry which is preliminary data.</text>
</comment>
<dbReference type="AlphaFoldDB" id="A0A7W5ZGU3"/>
<evidence type="ECO:0000313" key="4">
    <source>
        <dbReference type="Proteomes" id="UP000541352"/>
    </source>
</evidence>
<dbReference type="PANTHER" id="PTHR34512:SF30">
    <property type="entry name" value="OUTER MEMBRANE PROTEIN ASSEMBLY FACTOR BAMB"/>
    <property type="match status" value="1"/>
</dbReference>
<feature type="domain" description="Pyrrolo-quinoline quinone repeat" evidence="2">
    <location>
        <begin position="122"/>
        <end position="326"/>
    </location>
</feature>
<gene>
    <name evidence="3" type="ORF">FHS57_000302</name>
</gene>
<dbReference type="InterPro" id="IPR018391">
    <property type="entry name" value="PQQ_b-propeller_rpt"/>
</dbReference>
<dbReference type="Pfam" id="PF01011">
    <property type="entry name" value="PQQ"/>
    <property type="match status" value="1"/>
</dbReference>
<proteinExistence type="predicted"/>
<reference evidence="3 4" key="1">
    <citation type="submission" date="2020-08" db="EMBL/GenBank/DDBJ databases">
        <title>Genomic Encyclopedia of Type Strains, Phase IV (KMG-IV): sequencing the most valuable type-strain genomes for metagenomic binning, comparative biology and taxonomic classification.</title>
        <authorList>
            <person name="Goeker M."/>
        </authorList>
    </citation>
    <scope>NUCLEOTIDE SEQUENCE [LARGE SCALE GENOMIC DNA]</scope>
    <source>
        <strain evidence="3 4">DSM 17976</strain>
    </source>
</reference>
<dbReference type="Proteomes" id="UP000541352">
    <property type="component" value="Unassembled WGS sequence"/>
</dbReference>
<dbReference type="InterPro" id="IPR015943">
    <property type="entry name" value="WD40/YVTN_repeat-like_dom_sf"/>
</dbReference>
<feature type="domain" description="Pyrrolo-quinoline quinone repeat" evidence="1">
    <location>
        <begin position="374"/>
        <end position="458"/>
    </location>
</feature>
<keyword evidence="4" id="KW-1185">Reference proteome</keyword>
<evidence type="ECO:0000259" key="1">
    <source>
        <dbReference type="Pfam" id="PF01011"/>
    </source>
</evidence>
<protein>
    <submittedName>
        <fullName evidence="3">Outer membrane protein assembly factor BamB</fullName>
    </submittedName>
</protein>
<sequence length="484" mass="51048">MKAHFHLRTIMPYFFIIGLISVWSCKTADTPTPTPTPGTTTKSSAKDITKFSFAALSPAVDATIDATAKTISATVPAATDLTKLVPTITISDKATISPATGIAQDFSKEVSYTVTAEDASTQVYKVTVKKDAVVGTGSNFLYVGEFGGLTAYDPATGKQLWKFSTNSKDVRTDLYLLDGIVYFGSDENKMYAVDAKTGTKKWEFQTVGAPVSSPVVEKGILYFGGGSGDNKVYALDAASGAKKWEFSVASVIQSSPTVADGIVYITSFSDKTLFALDASTGSLKWKYASSDSKGGVCVANGLVIVSDNNNKGLLALEAATGAVKWRAVGGSLFVGSVTVSNDIVYASNYDKATLHALDIKTGAEKWKFATTLSGSFQSSPITGNGLVYFVGGDDYLYALDAATGAKKWSLNSFKQFLGPVFANGILYASSTNINGTYDPRIHALDAATGARKIAMGTNTTDSRTNPALWIDGKVYMSSSSGAVQ</sequence>
<accession>A0A7W5ZGU3</accession>
<organism evidence="3 4">
    <name type="scientific">Runella defluvii</name>
    <dbReference type="NCBI Taxonomy" id="370973"/>
    <lineage>
        <taxon>Bacteria</taxon>
        <taxon>Pseudomonadati</taxon>
        <taxon>Bacteroidota</taxon>
        <taxon>Cytophagia</taxon>
        <taxon>Cytophagales</taxon>
        <taxon>Spirosomataceae</taxon>
        <taxon>Runella</taxon>
    </lineage>
</organism>
<dbReference type="PANTHER" id="PTHR34512">
    <property type="entry name" value="CELL SURFACE PROTEIN"/>
    <property type="match status" value="1"/>
</dbReference>
<evidence type="ECO:0000313" key="3">
    <source>
        <dbReference type="EMBL" id="MBB3836320.1"/>
    </source>
</evidence>
<dbReference type="RefSeq" id="WP_183971090.1">
    <property type="nucleotide sequence ID" value="NZ_JACIBY010000001.1"/>
</dbReference>
<evidence type="ECO:0000259" key="2">
    <source>
        <dbReference type="Pfam" id="PF13360"/>
    </source>
</evidence>